<reference evidence="2 3" key="1">
    <citation type="submission" date="2018-04" db="EMBL/GenBank/DDBJ databases">
        <title>Altererythrobacter sp. HME9302 genome sequencing and assembly.</title>
        <authorList>
            <person name="Kang H."/>
            <person name="Kim H."/>
            <person name="Joh K."/>
        </authorList>
    </citation>
    <scope>NUCLEOTIDE SEQUENCE [LARGE SCALE GENOMIC DNA]</scope>
    <source>
        <strain evidence="2 3">HME9302</strain>
    </source>
</reference>
<comment type="caution">
    <text evidence="2">The sequence shown here is derived from an EMBL/GenBank/DDBJ whole genome shotgun (WGS) entry which is preliminary data.</text>
</comment>
<dbReference type="InterPro" id="IPR007936">
    <property type="entry name" value="VapE-like_dom"/>
</dbReference>
<organism evidence="2 3">
    <name type="scientific">Alteripontixanthobacter maritimus</name>
    <dbReference type="NCBI Taxonomy" id="2161824"/>
    <lineage>
        <taxon>Bacteria</taxon>
        <taxon>Pseudomonadati</taxon>
        <taxon>Pseudomonadota</taxon>
        <taxon>Alphaproteobacteria</taxon>
        <taxon>Sphingomonadales</taxon>
        <taxon>Erythrobacteraceae</taxon>
        <taxon>Alteripontixanthobacter</taxon>
    </lineage>
</organism>
<accession>A0A369Q7N2</accession>
<proteinExistence type="predicted"/>
<feature type="domain" description="Virulence-associated protein E-like" evidence="1">
    <location>
        <begin position="203"/>
        <end position="383"/>
    </location>
</feature>
<keyword evidence="3" id="KW-1185">Reference proteome</keyword>
<sequence length="494" mass="56218">MFASFQFASARSGRSKLKGTAMNREEYAAKLGAQLNYYTDRAAKGLDCVDVLKDIEWGQELAAETDYYLSRLTQSKVITRNAIEKARRAAAKHREQAEALASIIETIDGEDPTTPYGFVYGRLRKLAAQVSFKGEIVINGNTHVLPNVQRQLRIASREAGFSPSERSGIDDCATEWFESSRSERVKEAAEQFAVRQKFDFNHFARTYFSETTKCDHKMVAAILKKFVHQVRRKLAGQDVTNHLMLVLHGPQGCGKTYLLEKLLAPLAEFSAWSDFEQISDGRNLDLWKHRVIVLDEMAKSKRADIETIKHVITAASLDRRPMRSNHTVQIKNRAVLIGASNHRLDEIIRDETGNRRFAELLFRPDVEHAAIKHFKFNKMWAAVQPGDVDPIAQLMPELQEYQSMSAVAGPVLDWLQNRRHALAGGTYSTQRLFEQFRDYRESAVQGLDYQSRTASTFSAELRRITEHESSWGIEKVRHGVGVRWNVSDLWRKAA</sequence>
<dbReference type="SUPFAM" id="SSF52540">
    <property type="entry name" value="P-loop containing nucleoside triphosphate hydrolases"/>
    <property type="match status" value="1"/>
</dbReference>
<dbReference type="AlphaFoldDB" id="A0A369Q7N2"/>
<gene>
    <name evidence="2" type="ORF">HME9302_02107</name>
</gene>
<dbReference type="OrthoDB" id="7569490at2"/>
<protein>
    <recommendedName>
        <fullName evidence="1">Virulence-associated protein E-like domain-containing protein</fullName>
    </recommendedName>
</protein>
<evidence type="ECO:0000259" key="1">
    <source>
        <dbReference type="Pfam" id="PF05272"/>
    </source>
</evidence>
<dbReference type="PANTHER" id="PTHR34985:SF1">
    <property type="entry name" value="SLR0554 PROTEIN"/>
    <property type="match status" value="1"/>
</dbReference>
<dbReference type="Gene3D" id="3.40.50.300">
    <property type="entry name" value="P-loop containing nucleotide triphosphate hydrolases"/>
    <property type="match status" value="1"/>
</dbReference>
<name>A0A369Q7N2_9SPHN</name>
<evidence type="ECO:0000313" key="3">
    <source>
        <dbReference type="Proteomes" id="UP000253727"/>
    </source>
</evidence>
<dbReference type="Pfam" id="PF05272">
    <property type="entry name" value="VapE-like_dom"/>
    <property type="match status" value="1"/>
</dbReference>
<dbReference type="Proteomes" id="UP000253727">
    <property type="component" value="Unassembled WGS sequence"/>
</dbReference>
<dbReference type="InterPro" id="IPR027417">
    <property type="entry name" value="P-loop_NTPase"/>
</dbReference>
<dbReference type="PANTHER" id="PTHR34985">
    <property type="entry name" value="SLR0554 PROTEIN"/>
    <property type="match status" value="1"/>
</dbReference>
<dbReference type="EMBL" id="QBKA01000002">
    <property type="protein sequence ID" value="RDC60891.1"/>
    <property type="molecule type" value="Genomic_DNA"/>
</dbReference>
<evidence type="ECO:0000313" key="2">
    <source>
        <dbReference type="EMBL" id="RDC60891.1"/>
    </source>
</evidence>